<reference evidence="4 5" key="1">
    <citation type="submission" date="2015-11" db="EMBL/GenBank/DDBJ databases">
        <title>The limits of bacterial species coexistence and the symbiotic plasmid transference in sympatric Rhizobium populations.</title>
        <authorList>
            <person name="Perez-Carrascal O.M."/>
            <person name="VanInsberghe D."/>
            <person name="Juarez S."/>
            <person name="Polz M.F."/>
            <person name="Vinuesa P."/>
            <person name="Gonzalez V."/>
        </authorList>
    </citation>
    <scope>NUCLEOTIDE SEQUENCE [LARGE SCALE GENOMIC DNA]</scope>
    <source>
        <strain evidence="4 5">N771</strain>
    </source>
</reference>
<dbReference type="SUPFAM" id="SSF55729">
    <property type="entry name" value="Acyl-CoA N-acyltransferases (Nat)"/>
    <property type="match status" value="1"/>
</dbReference>
<dbReference type="PANTHER" id="PTHR43877">
    <property type="entry name" value="AMINOALKYLPHOSPHONATE N-ACETYLTRANSFERASE-RELATED-RELATED"/>
    <property type="match status" value="1"/>
</dbReference>
<organism evidence="4 5">
    <name type="scientific">Rhizobium phaseoli</name>
    <dbReference type="NCBI Taxonomy" id="396"/>
    <lineage>
        <taxon>Bacteria</taxon>
        <taxon>Pseudomonadati</taxon>
        <taxon>Pseudomonadota</taxon>
        <taxon>Alphaproteobacteria</taxon>
        <taxon>Hyphomicrobiales</taxon>
        <taxon>Rhizobiaceae</taxon>
        <taxon>Rhizobium/Agrobacterium group</taxon>
        <taxon>Rhizobium</taxon>
    </lineage>
</organism>
<dbReference type="GeneID" id="45958976"/>
<protein>
    <submittedName>
        <fullName evidence="4">N-acetyltransferase family protein</fullName>
    </submittedName>
</protein>
<dbReference type="InterPro" id="IPR050832">
    <property type="entry name" value="Bact_Acetyltransf"/>
</dbReference>
<sequence length="182" mass="19810">MTEGALPAASMIRRARRSDAEALSDFAVRLFRDTYSGDTAASDLESYIDEHFSTERQAAEIDDPSAAVFVAMVDNLIIGYAHVVVRLADERSALLKRIYVDAGWRGRGLASGLLDAVVGEAGERGVRHLELTVFERNNRALAFYRRVGFAAIGSTTFMVGEDPQTDVVMQLDLVGRLNGGLA</sequence>
<evidence type="ECO:0000313" key="4">
    <source>
        <dbReference type="EMBL" id="ANL86421.1"/>
    </source>
</evidence>
<keyword evidence="5" id="KW-1185">Reference proteome</keyword>
<feature type="domain" description="N-acetyltransferase" evidence="3">
    <location>
        <begin position="10"/>
        <end position="174"/>
    </location>
</feature>
<evidence type="ECO:0000256" key="2">
    <source>
        <dbReference type="ARBA" id="ARBA00023315"/>
    </source>
</evidence>
<dbReference type="InterPro" id="IPR000182">
    <property type="entry name" value="GNAT_dom"/>
</dbReference>
<evidence type="ECO:0000256" key="1">
    <source>
        <dbReference type="ARBA" id="ARBA00022679"/>
    </source>
</evidence>
<dbReference type="Proteomes" id="UP000078551">
    <property type="component" value="Chromosome"/>
</dbReference>
<name>A0ABM6CDV3_9HYPH</name>
<dbReference type="RefSeq" id="WP_237353152.1">
    <property type="nucleotide sequence ID" value="NZ_CP013522.1"/>
</dbReference>
<dbReference type="Gene3D" id="3.40.630.30">
    <property type="match status" value="1"/>
</dbReference>
<proteinExistence type="predicted"/>
<accession>A0ABM6CDV3</accession>
<evidence type="ECO:0000313" key="5">
    <source>
        <dbReference type="Proteomes" id="UP000078551"/>
    </source>
</evidence>
<evidence type="ECO:0000259" key="3">
    <source>
        <dbReference type="PROSITE" id="PS51186"/>
    </source>
</evidence>
<keyword evidence="1" id="KW-0808">Transferase</keyword>
<dbReference type="Pfam" id="PF00583">
    <property type="entry name" value="Acetyltransf_1"/>
    <property type="match status" value="1"/>
</dbReference>
<dbReference type="PROSITE" id="PS51186">
    <property type="entry name" value="GNAT"/>
    <property type="match status" value="1"/>
</dbReference>
<dbReference type="EMBL" id="CP013568">
    <property type="protein sequence ID" value="ANL86421.1"/>
    <property type="molecule type" value="Genomic_DNA"/>
</dbReference>
<keyword evidence="2" id="KW-0012">Acyltransferase</keyword>
<dbReference type="CDD" id="cd04301">
    <property type="entry name" value="NAT_SF"/>
    <property type="match status" value="1"/>
</dbReference>
<dbReference type="InterPro" id="IPR016181">
    <property type="entry name" value="Acyl_CoA_acyltransferase"/>
</dbReference>
<gene>
    <name evidence="4" type="ORF">AMC81_CH03691</name>
</gene>